<dbReference type="Gene3D" id="3.40.50.11970">
    <property type="match status" value="1"/>
</dbReference>
<dbReference type="InterPro" id="IPR005077">
    <property type="entry name" value="Peptidase_C11"/>
</dbReference>
<dbReference type="PANTHER" id="PTHR37835">
    <property type="entry name" value="ALPHA-CLOSTRIPAIN"/>
    <property type="match status" value="1"/>
</dbReference>
<reference evidence="2" key="1">
    <citation type="submission" date="2016-10" db="EMBL/GenBank/DDBJ databases">
        <authorList>
            <person name="Varghese N."/>
            <person name="Submissions S."/>
        </authorList>
    </citation>
    <scope>NUCLEOTIDE SEQUENCE [LARGE SCALE GENOMIC DNA]</scope>
    <source>
        <strain evidence="2">DSM 26348</strain>
    </source>
</reference>
<proteinExistence type="predicted"/>
<name>A0A1I3B534_9PLAN</name>
<evidence type="ECO:0000313" key="2">
    <source>
        <dbReference type="Proteomes" id="UP000199518"/>
    </source>
</evidence>
<sequence>MLKKFNRRRTGWYKSLFHRWQLSSTGRHSNQSGITPTNRLTASPALSTLLSRMRSQWAAWLISPNRRTSRFRHPWSAGEMLEIRQLLSASISGTAFDDANGNGLQEPGEQGLAGQTVRVEYTRDFDYGSLNKLFRGGQSATATITPDTFFTPNAVVANVIASMSATTNDSINDLTVTLTHGSQTVRLYNGESSGSFINATFDDNAILDIDYPFTRTSPSGTFIPYGGNHLSTFNGSTVSGSWQLKITDEEGYYGALLANYLTGFTLSITYADTVTTNVDGSYYYSNSYPDVQQYDLSVSTPDFLPTNGTKGHLAINNGGNSFPSISGVQLGVRQDNANETQGNTLATAIDLGTLSGSLTIGPDAIAAGGDQDWYKFTLDRPAVFGNGISLEFNQELGDLDVELYDSSGVRLNFDLTSTGRKWVPLVQTTTDSAVAGGQHINPFAAGTYYVKIIGRSHPVDSSYYAGNQTVSDSNAAYTLRVDGPGPDAFDQTGNNTPAKATNFAATASSTDGTFQLSGLSLDSPGDVDWFRIQAAAPLIETNNWFQVNYDSSLGNLVLELYDSTGRTRLGRSNVIGDRLEIRDLTAPAGSYLLKVSSAQGAAISNYSLQTLYPVTVGDRFDQADGTGDGINLGMVQGDGKLSNLVMLSNDFFSFTTTTVGQAGDYIGIDFNGQPRNVYGQLFDPEFNWHDLEVLGNSLRFSLEGLPAGSYSFYLNSFDEFGLPNYSASWQAPTLAHKDWAEMATPRLFRPLGAVAGELTWDRLSLTSDDAYDAYTFSLGARGTSTDFARIQFDNARGDLSLSLYFQPTDQNGNWVGQPVSVSKSFSQQNVEQISLSGLNPGQYLLVVNAASTGGENSDYSLTIHAPPLTRTDRFESNDVVSTATDLGNLVGTRTIERLSSTLDNRDVFKIHLSQAGTAADLVRIDFNYAYGDLKLGLVDANNNLVSASTQMGGRQELSLAGLPLGDYYIVVQARFAVTRIPGYRLTLQGPSTATYNDWSETIDGRANNNSVSAATSLGVVRGTNVWSNVALTGSADRDYFKFTLAEEAVSGNQVALKFDLSHGDIQIDLLNASGNVLRTIDEPAELKKISLEGLAAGTYYIRIMGTGFSQAWPYSLQIAAPGGRQNSDHLEPNNTRELATDLGAVQTMRTWGTDGPGPLSLDTGSDEDWYKFRLTAQAVQGHFAQISFDSSQGDLSLELYDQDGNLVDSSKTFSDREWINLSGMGSDVAKTYYLRVFSADGKAQPAYSLTISAPGFDQSEGPDTLYTYLPSGFLPVFFPQSGSYSASNLSIESDDSDWFYFQLPSNPVEGDAATISFSHLQGDLRLDLYTNYNGSPIRSSNGTGDSERISLTGLSSSVVYYLKVSGVDGARNPNYQLQINTTPALAADGIDLLPAEQATPYPLYQVQGLYTVHSAYFENRLSIHNSTDVDTFSFTMSSNATASHFVQAAFNHFAGDIDLELYDSTGTVLLGRSATAGNVETISLDGLPARDDQGNLIEYRVKVFGDSGSTNPYYSLTFNTPAPIFSDWAEANNSASQAKDLRGVEGDLTLSGLSLHQAGDLDYFKFQLAAPGIVGTGLTLSSDVGYGTLGLTLYSSNGSTILANSQIYSGTQFISFAGLAAGTYYIRVQAANGTSTVPQYKLNFVAPQSKGDWSEDSSTRGDTRQTAYDLQTAKGDMSWYNLSIHSSSDDDWFAFQLDADAVAGHFVEIITNYQLGDLDLELYDSDGIRLNAATSEDVERVSLDGLKAKIGSVRQTYYLRVVGYRGGTQPNYTLRINAPESGLNGDAIDARSSNNTFATATPLMLNGGAESIGGLSIHQSGDVDFFRFTMPATGAPGSLVAINFDNAQGDLQLQLLDASGQAIPGRSSNGQSGTEAISLNGLAMGETYYVKVSIAGGAVISTQPDYSLTFVTPTDPQPDRLEGNSGNDTFDTASGLREVSGQVSIARLSLTSGDTDFFRFTLLSPGQAGDVIQTLTNITSGRLQLRLYRSSNRTSEIAISNTGFDVQELSLEGLTAGDYFLRVTTVNNVPVGDYSLAITAPTKLQPDSAEGVRGNNGLDTAFELGNVAEVPGRPIPGGAADGLPIRTFDPNDPQQLELFNSYYDAYNKQLAPAIASPAYTVFRGVVNPNAGINAESDYGYLDGGFRNLISQAKLDPTLSVWGGLGYNSGSEMDSLLWNLTPAWAKSNLAGIGINQNQPSPQQLQLQYQQLQLQSLQDQAKYQQQLQYINFYNAKQAEFDQQFRMQQAQYQQQQQNIANQIRSGSNLGTSYGGFTANQLGSFLGLGFLNGAPMASGLAPVAVLPGLSINTPDDQDWFHFDLTQVGRDDDFARIAYVRNLGGLKLTLYVRAGDGTLTEVEQSSTQTGTEEISLDRLQPGSYYVKIEGENGAMNPDYQLEFSLQQPAKEVRADWSEPSNMLATARDLRTIEGTHTFDGLNLHKTGDEDWFALTTTDRAQPDDFIDVRFSENYGDVDIELYDAGGNLISSSTGTTGIEHLPLKAANGTLLPAGKYYVRVFGNAGATSPGYQLTIAATGSTVEADALEYNNTLDLATDLNQFDGLRQLTGLTIQSEAGSSSADEDWFKFTLASSGRASDKLWIDFDNTRGALKIELYNSNGGRILGFPSPTELSLSGIAAGTYYARVVGASTSDSNRYTLNYELQPKVTSDQDDWTIFVYMTAGDLAKYAQQDINELEQAAARLSSSVNLVVLLDQSPDGAFATGGDSQSAWAGAGMAVIQPDLNGDKIATRFLPASGSLATDVNSASSQTLQNFLVWGAQAAPAQKYGLIFWNHGNAFSGSNLDTDTGTTDKLQISEMLAGINSAKSQLGALNLQFISFDACHMQTLEVAQSLGSAAPVVVGSEELETSEGSNYASAFAVLQQNPGSVTGQQLAGAIVHDYGLRNRSNVHGADTLSAVDAASSAMTDLLSALKSFTNAVSSINPGGEHEAALRAAILSARDAATAFSRRSDLRDLRQFLNNVISRTNDNPALSGVRDAAASAIEELDHVVLSKTQDQRSVGGLSIYWPGPGDQIDPAYLTEYATFLTATGWGTFLQRYTTGLPTSLSPVQPDWAEGNNSFARAFNLGDVFGTGNLYTGLSLSAADDVDWYRFRSAKGTDANSRITFATTQAGANVTLELYRADAPGAVLKVASSSNGKITLQPGTLPAGEYLLRVASDSQAILSSYWLVLSTPAATTTSVLESNVSGNHSREKAHSLGAVATSANFSGLAIQGTSTDWYSFTTPRSHTNAAQQSGFVSIRIPGGKSAQASLWSSDGAQLQTTQGRGMLTFTYDVAAGRTYFLSVERGPNSGSTAAPVSYAIQFNNDSAHSPSLNLRTSSSLVSSHAGNTLTVTRADADLTQALTVNLSATPGNLLQLPASVTIPAGSLSVTISLPVVSPLYLIQPKSVTIKATAAGLQQSSLPVTVMQFAPGIAGFDGNISYTEGNSGILLDSDVTVTDPDSSDLAGGKLTVSLVGGKQSTDVLSIRTVGSGANQVTTSGNQVLVGGTIIGNCSGGTSNVALSVTLNANATPALVQKLLRAVAFSSTSRNISTLPRTVQVTLTDGDGGTSAAVSKMIAVTAVNDAPVLAAIGDSVEFAGPAPVLIDSDAKVTDPDSADFNGGKLTVTLSANVQSSDVLSIRHQGTATGMIGVNGSDVAYGGVVIGTFSGGTNKVALVIAFNANATTVGVQALLRSLQFSNASPTRSTAPRTVRFLITDGDGGTSAAAYNTVTFSPLAP</sequence>
<dbReference type="Proteomes" id="UP000199518">
    <property type="component" value="Unassembled WGS sequence"/>
</dbReference>
<organism evidence="1 2">
    <name type="scientific">Planctomicrobium piriforme</name>
    <dbReference type="NCBI Taxonomy" id="1576369"/>
    <lineage>
        <taxon>Bacteria</taxon>
        <taxon>Pseudomonadati</taxon>
        <taxon>Planctomycetota</taxon>
        <taxon>Planctomycetia</taxon>
        <taxon>Planctomycetales</taxon>
        <taxon>Planctomycetaceae</taxon>
        <taxon>Planctomicrobium</taxon>
    </lineage>
</organism>
<evidence type="ECO:0000313" key="1">
    <source>
        <dbReference type="EMBL" id="SFH57310.1"/>
    </source>
</evidence>
<dbReference type="PANTHER" id="PTHR37835:SF1">
    <property type="entry name" value="ALPHA-CLOSTRIPAIN"/>
    <property type="match status" value="1"/>
</dbReference>
<keyword evidence="2" id="KW-1185">Reference proteome</keyword>
<protein>
    <submittedName>
        <fullName evidence="1">Pre-peptidase C-terminal domain-containing protein</fullName>
    </submittedName>
</protein>
<dbReference type="OrthoDB" id="288350at2"/>
<dbReference type="Pfam" id="PF03415">
    <property type="entry name" value="Peptidase_C11"/>
    <property type="match status" value="1"/>
</dbReference>
<dbReference type="EMBL" id="FOQD01000001">
    <property type="protein sequence ID" value="SFH57310.1"/>
    <property type="molecule type" value="Genomic_DNA"/>
</dbReference>
<dbReference type="RefSeq" id="WP_092047173.1">
    <property type="nucleotide sequence ID" value="NZ_FOQD01000001.1"/>
</dbReference>
<accession>A0A1I3B534</accession>
<dbReference type="Gene3D" id="2.60.120.260">
    <property type="entry name" value="Galactose-binding domain-like"/>
    <property type="match status" value="1"/>
</dbReference>
<dbReference type="Gene3D" id="2.60.120.380">
    <property type="match status" value="16"/>
</dbReference>
<dbReference type="SUPFAM" id="SSF89260">
    <property type="entry name" value="Collagen-binding domain"/>
    <property type="match status" value="3"/>
</dbReference>
<gene>
    <name evidence="1" type="ORF">SAMN05421753_101237</name>
</gene>